<reference evidence="3" key="1">
    <citation type="journal article" date="2020" name="Stud. Mycol.">
        <title>101 Dothideomycetes genomes: a test case for predicting lifestyles and emergence of pathogens.</title>
        <authorList>
            <person name="Haridas S."/>
            <person name="Albert R."/>
            <person name="Binder M."/>
            <person name="Bloem J."/>
            <person name="Labutti K."/>
            <person name="Salamov A."/>
            <person name="Andreopoulos B."/>
            <person name="Baker S."/>
            <person name="Barry K."/>
            <person name="Bills G."/>
            <person name="Bluhm B."/>
            <person name="Cannon C."/>
            <person name="Castanera R."/>
            <person name="Culley D."/>
            <person name="Daum C."/>
            <person name="Ezra D."/>
            <person name="Gonzalez J."/>
            <person name="Henrissat B."/>
            <person name="Kuo A."/>
            <person name="Liang C."/>
            <person name="Lipzen A."/>
            <person name="Lutzoni F."/>
            <person name="Magnuson J."/>
            <person name="Mondo S."/>
            <person name="Nolan M."/>
            <person name="Ohm R."/>
            <person name="Pangilinan J."/>
            <person name="Park H.-J."/>
            <person name="Ramirez L."/>
            <person name="Alfaro M."/>
            <person name="Sun H."/>
            <person name="Tritt A."/>
            <person name="Yoshinaga Y."/>
            <person name="Zwiers L.-H."/>
            <person name="Turgeon B."/>
            <person name="Goodwin S."/>
            <person name="Spatafora J."/>
            <person name="Crous P."/>
            <person name="Grigoriev I."/>
        </authorList>
    </citation>
    <scope>NUCLEOTIDE SEQUENCE</scope>
    <source>
        <strain evidence="3">Tuck. ex Michener</strain>
    </source>
</reference>
<keyword evidence="4" id="KW-1185">Reference proteome</keyword>
<dbReference type="OrthoDB" id="542013at2759"/>
<dbReference type="Gene3D" id="3.40.50.720">
    <property type="entry name" value="NAD(P)-binding Rossmann-like Domain"/>
    <property type="match status" value="1"/>
</dbReference>
<dbReference type="Pfam" id="PF00106">
    <property type="entry name" value="adh_short"/>
    <property type="match status" value="1"/>
</dbReference>
<feature type="region of interest" description="Disordered" evidence="2">
    <location>
        <begin position="1"/>
        <end position="27"/>
    </location>
</feature>
<evidence type="ECO:0000313" key="4">
    <source>
        <dbReference type="Proteomes" id="UP000800092"/>
    </source>
</evidence>
<keyword evidence="1" id="KW-0560">Oxidoreductase</keyword>
<evidence type="ECO:0000256" key="1">
    <source>
        <dbReference type="ARBA" id="ARBA00023002"/>
    </source>
</evidence>
<evidence type="ECO:0000313" key="3">
    <source>
        <dbReference type="EMBL" id="KAF2233695.1"/>
    </source>
</evidence>
<accession>A0A6A6H6Q8</accession>
<dbReference type="InterPro" id="IPR002347">
    <property type="entry name" value="SDR_fam"/>
</dbReference>
<protein>
    <submittedName>
        <fullName evidence="3">NAD(P)-binding protein</fullName>
    </submittedName>
</protein>
<dbReference type="Proteomes" id="UP000800092">
    <property type="component" value="Unassembled WGS sequence"/>
</dbReference>
<dbReference type="SUPFAM" id="SSF51735">
    <property type="entry name" value="NAD(P)-binding Rossmann-fold domains"/>
    <property type="match status" value="1"/>
</dbReference>
<organism evidence="3 4">
    <name type="scientific">Viridothelium virens</name>
    <name type="common">Speckled blister lichen</name>
    <name type="synonym">Trypethelium virens</name>
    <dbReference type="NCBI Taxonomy" id="1048519"/>
    <lineage>
        <taxon>Eukaryota</taxon>
        <taxon>Fungi</taxon>
        <taxon>Dikarya</taxon>
        <taxon>Ascomycota</taxon>
        <taxon>Pezizomycotina</taxon>
        <taxon>Dothideomycetes</taxon>
        <taxon>Dothideomycetes incertae sedis</taxon>
        <taxon>Trypetheliales</taxon>
        <taxon>Trypetheliaceae</taxon>
        <taxon>Viridothelium</taxon>
    </lineage>
</organism>
<dbReference type="PANTHER" id="PTHR43157">
    <property type="entry name" value="PHOSPHATIDYLINOSITOL-GLYCAN BIOSYNTHESIS CLASS F PROTEIN-RELATED"/>
    <property type="match status" value="1"/>
</dbReference>
<gene>
    <name evidence="3" type="ORF">EV356DRAFT_486338</name>
</gene>
<proteinExistence type="predicted"/>
<dbReference type="AlphaFoldDB" id="A0A6A6H6Q8"/>
<sequence>MSNKRGRGGVLANFRDARNPPREPTASFTGKTVLVTGANTGLGLEAAVKFASLGAENLILGVRNLTKGEMAKTIITSRTSIPSDAVLLRELDCNSFSSVAAFARNISGSFSRIDVALLNAGIAAPSYSRSADGWESTIQVNLLVTAQLALDLLPKMRDTARTTGIPSIINIVGSEAFLDVRDDWIKVGLEETVLEHFNKQENFDMQHQYHISKTLLMFFQEGIVREMEKSKDGNDPVIVVSTPGMCRTDIGREFGFGIRAVFAGVQMFIARSSEQGSRTLVTSAAQGREAHGRFWMNDGYSNREPYLTKAKWDELQSRTWAEVLQVLEKHQPDIAENLKD</sequence>
<dbReference type="PANTHER" id="PTHR43157:SF22">
    <property type="entry name" value="SHORT-CHAIN DEHYDROGENASE_REDUCTASE PHMF"/>
    <property type="match status" value="1"/>
</dbReference>
<dbReference type="GO" id="GO:0016491">
    <property type="term" value="F:oxidoreductase activity"/>
    <property type="evidence" value="ECO:0007669"/>
    <property type="project" value="UniProtKB-KW"/>
</dbReference>
<evidence type="ECO:0000256" key="2">
    <source>
        <dbReference type="SAM" id="MobiDB-lite"/>
    </source>
</evidence>
<dbReference type="InterPro" id="IPR036291">
    <property type="entry name" value="NAD(P)-bd_dom_sf"/>
</dbReference>
<dbReference type="EMBL" id="ML991804">
    <property type="protein sequence ID" value="KAF2233695.1"/>
    <property type="molecule type" value="Genomic_DNA"/>
</dbReference>
<name>A0A6A6H6Q8_VIRVR</name>
<dbReference type="PRINTS" id="PR00081">
    <property type="entry name" value="GDHRDH"/>
</dbReference>